<reference evidence="2" key="1">
    <citation type="submission" date="2020-01" db="EMBL/GenBank/DDBJ databases">
        <title>Genome Sequencing of Three Apophysomyces-Like Fungal Strains Confirms a Novel Fungal Genus in the Mucoromycota with divergent Burkholderia-like Endosymbiotic Bacteria.</title>
        <authorList>
            <person name="Stajich J.E."/>
            <person name="Macias A.M."/>
            <person name="Carter-House D."/>
            <person name="Lovett B."/>
            <person name="Kasson L.R."/>
            <person name="Berry K."/>
            <person name="Grigoriev I."/>
            <person name="Chang Y."/>
            <person name="Spatafora J."/>
            <person name="Kasson M.T."/>
        </authorList>
    </citation>
    <scope>NUCLEOTIDE SEQUENCE</scope>
    <source>
        <strain evidence="2">NRRL A-21654</strain>
    </source>
</reference>
<name>A0A8H7BLS7_9FUNG</name>
<proteinExistence type="predicted"/>
<feature type="compositionally biased region" description="Low complexity" evidence="1">
    <location>
        <begin position="24"/>
        <end position="48"/>
    </location>
</feature>
<dbReference type="EMBL" id="JABAYA010000194">
    <property type="protein sequence ID" value="KAF7722460.1"/>
    <property type="molecule type" value="Genomic_DNA"/>
</dbReference>
<feature type="region of interest" description="Disordered" evidence="1">
    <location>
        <begin position="1"/>
        <end position="53"/>
    </location>
</feature>
<dbReference type="Proteomes" id="UP000605846">
    <property type="component" value="Unassembled WGS sequence"/>
</dbReference>
<protein>
    <submittedName>
        <fullName evidence="2">Uncharacterized protein</fullName>
    </submittedName>
</protein>
<feature type="region of interest" description="Disordered" evidence="1">
    <location>
        <begin position="144"/>
        <end position="167"/>
    </location>
</feature>
<evidence type="ECO:0000313" key="3">
    <source>
        <dbReference type="Proteomes" id="UP000605846"/>
    </source>
</evidence>
<gene>
    <name evidence="2" type="ORF">EC973_003125</name>
</gene>
<keyword evidence="3" id="KW-1185">Reference proteome</keyword>
<sequence>MGRTSSKEVNILYESNTQKHKRQQQQQLPQQMQQQQQQQQQQRQEQNQPLYDPGSIVPVRHQWVLADRVSPVSSLSAVIHFATARRRSCIAPSLSDDDKNEPSTPALSMSSIVYDASVHSLASSPSWPISPMAASAVASVEQQMKMKSTKENHHWEYELNEDKERER</sequence>
<accession>A0A8H7BLS7</accession>
<dbReference type="AlphaFoldDB" id="A0A8H7BLS7"/>
<evidence type="ECO:0000256" key="1">
    <source>
        <dbReference type="SAM" id="MobiDB-lite"/>
    </source>
</evidence>
<evidence type="ECO:0000313" key="2">
    <source>
        <dbReference type="EMBL" id="KAF7722460.1"/>
    </source>
</evidence>
<comment type="caution">
    <text evidence="2">The sequence shown here is derived from an EMBL/GenBank/DDBJ whole genome shotgun (WGS) entry which is preliminary data.</text>
</comment>
<organism evidence="2 3">
    <name type="scientific">Apophysomyces ossiformis</name>
    <dbReference type="NCBI Taxonomy" id="679940"/>
    <lineage>
        <taxon>Eukaryota</taxon>
        <taxon>Fungi</taxon>
        <taxon>Fungi incertae sedis</taxon>
        <taxon>Mucoromycota</taxon>
        <taxon>Mucoromycotina</taxon>
        <taxon>Mucoromycetes</taxon>
        <taxon>Mucorales</taxon>
        <taxon>Mucorineae</taxon>
        <taxon>Mucoraceae</taxon>
        <taxon>Apophysomyces</taxon>
    </lineage>
</organism>
<feature type="compositionally biased region" description="Basic and acidic residues" evidence="1">
    <location>
        <begin position="148"/>
        <end position="167"/>
    </location>
</feature>